<gene>
    <name evidence="1" type="ORF">S01H4_25338</name>
</gene>
<reference evidence="1" key="1">
    <citation type="journal article" date="2014" name="Front. Microbiol.">
        <title>High frequency of phylogenetically diverse reductive dehalogenase-homologous genes in deep subseafloor sedimentary metagenomes.</title>
        <authorList>
            <person name="Kawai M."/>
            <person name="Futagami T."/>
            <person name="Toyoda A."/>
            <person name="Takaki Y."/>
            <person name="Nishi S."/>
            <person name="Hori S."/>
            <person name="Arai W."/>
            <person name="Tsubouchi T."/>
            <person name="Morono Y."/>
            <person name="Uchiyama I."/>
            <person name="Ito T."/>
            <person name="Fujiyama A."/>
            <person name="Inagaki F."/>
            <person name="Takami H."/>
        </authorList>
    </citation>
    <scope>NUCLEOTIDE SEQUENCE</scope>
    <source>
        <strain evidence="1">Expedition CK06-06</strain>
    </source>
</reference>
<name>X1BW62_9ZZZZ</name>
<evidence type="ECO:0000313" key="1">
    <source>
        <dbReference type="EMBL" id="GAG76396.1"/>
    </source>
</evidence>
<dbReference type="EMBL" id="BART01012043">
    <property type="protein sequence ID" value="GAG76396.1"/>
    <property type="molecule type" value="Genomic_DNA"/>
</dbReference>
<organism evidence="1">
    <name type="scientific">marine sediment metagenome</name>
    <dbReference type="NCBI Taxonomy" id="412755"/>
    <lineage>
        <taxon>unclassified sequences</taxon>
        <taxon>metagenomes</taxon>
        <taxon>ecological metagenomes</taxon>
    </lineage>
</organism>
<dbReference type="AlphaFoldDB" id="X1BW62"/>
<protein>
    <submittedName>
        <fullName evidence="1">Uncharacterized protein</fullName>
    </submittedName>
</protein>
<accession>X1BW62</accession>
<sequence>MHLKRDSVPDALARIGRGHRPVDAEHIAREVGELGEGVVCSLGENDNGDIDTKWF</sequence>
<comment type="caution">
    <text evidence="1">The sequence shown here is derived from an EMBL/GenBank/DDBJ whole genome shotgun (WGS) entry which is preliminary data.</text>
</comment>
<proteinExistence type="predicted"/>